<reference evidence="1" key="2">
    <citation type="submission" date="2022-01" db="EMBL/GenBank/DDBJ databases">
        <authorList>
            <person name="Yamashiro T."/>
            <person name="Shiraishi A."/>
            <person name="Satake H."/>
            <person name="Nakayama K."/>
        </authorList>
    </citation>
    <scope>NUCLEOTIDE SEQUENCE</scope>
</reference>
<accession>A0ABQ5HR32</accession>
<evidence type="ECO:0000313" key="2">
    <source>
        <dbReference type="Proteomes" id="UP001151760"/>
    </source>
</evidence>
<keyword evidence="2" id="KW-1185">Reference proteome</keyword>
<gene>
    <name evidence="1" type="ORF">Tco_1078627</name>
</gene>
<name>A0ABQ5HR32_9ASTR</name>
<reference evidence="1" key="1">
    <citation type="journal article" date="2022" name="Int. J. Mol. Sci.">
        <title>Draft Genome of Tanacetum Coccineum: Genomic Comparison of Closely Related Tanacetum-Family Plants.</title>
        <authorList>
            <person name="Yamashiro T."/>
            <person name="Shiraishi A."/>
            <person name="Nakayama K."/>
            <person name="Satake H."/>
        </authorList>
    </citation>
    <scope>NUCLEOTIDE SEQUENCE</scope>
</reference>
<dbReference type="Proteomes" id="UP001151760">
    <property type="component" value="Unassembled WGS sequence"/>
</dbReference>
<protein>
    <submittedName>
        <fullName evidence="1">Uncharacterized protein</fullName>
    </submittedName>
</protein>
<dbReference type="EMBL" id="BQNB010019860">
    <property type="protein sequence ID" value="GJT89782.1"/>
    <property type="molecule type" value="Genomic_DNA"/>
</dbReference>
<sequence length="105" mass="12544">MDDANITMVEYIRIEEEKAQRRCLVFNWQTVKFGRTEHHYEEERFSNFEEEFLAIVFGEINSDSFDSEQREVISEYDDDEEDFETKFPAIVFNASNTIPPYDPIV</sequence>
<evidence type="ECO:0000313" key="1">
    <source>
        <dbReference type="EMBL" id="GJT89782.1"/>
    </source>
</evidence>
<comment type="caution">
    <text evidence="1">The sequence shown here is derived from an EMBL/GenBank/DDBJ whole genome shotgun (WGS) entry which is preliminary data.</text>
</comment>
<organism evidence="1 2">
    <name type="scientific">Tanacetum coccineum</name>
    <dbReference type="NCBI Taxonomy" id="301880"/>
    <lineage>
        <taxon>Eukaryota</taxon>
        <taxon>Viridiplantae</taxon>
        <taxon>Streptophyta</taxon>
        <taxon>Embryophyta</taxon>
        <taxon>Tracheophyta</taxon>
        <taxon>Spermatophyta</taxon>
        <taxon>Magnoliopsida</taxon>
        <taxon>eudicotyledons</taxon>
        <taxon>Gunneridae</taxon>
        <taxon>Pentapetalae</taxon>
        <taxon>asterids</taxon>
        <taxon>campanulids</taxon>
        <taxon>Asterales</taxon>
        <taxon>Asteraceae</taxon>
        <taxon>Asteroideae</taxon>
        <taxon>Anthemideae</taxon>
        <taxon>Anthemidinae</taxon>
        <taxon>Tanacetum</taxon>
    </lineage>
</organism>
<proteinExistence type="predicted"/>